<dbReference type="GO" id="GO:0016887">
    <property type="term" value="F:ATP hydrolysis activity"/>
    <property type="evidence" value="ECO:0007669"/>
    <property type="project" value="InterPro"/>
</dbReference>
<gene>
    <name evidence="5" type="ORF">SAMN04488503_1233</name>
</gene>
<evidence type="ECO:0000256" key="2">
    <source>
        <dbReference type="ARBA" id="ARBA00022741"/>
    </source>
</evidence>
<dbReference type="PROSITE" id="PS50893">
    <property type="entry name" value="ABC_TRANSPORTER_2"/>
    <property type="match status" value="1"/>
</dbReference>
<dbReference type="RefSeq" id="WP_089272789.1">
    <property type="nucleotide sequence ID" value="NZ_FZOC01000002.1"/>
</dbReference>
<dbReference type="Gene3D" id="3.40.50.300">
    <property type="entry name" value="P-loop containing nucleotide triphosphate hydrolases"/>
    <property type="match status" value="1"/>
</dbReference>
<dbReference type="Proteomes" id="UP000198324">
    <property type="component" value="Unassembled WGS sequence"/>
</dbReference>
<feature type="domain" description="ABC transporter" evidence="4">
    <location>
        <begin position="3"/>
        <end position="236"/>
    </location>
</feature>
<keyword evidence="2" id="KW-0547">Nucleotide-binding</keyword>
<sequence>MILEVAGLRFSYASREVLQGVDFCVAPGQILAVLGPNGVGKSTLLRCVNAIHRPSHGAVLVEGADVLRLAPTAVAKAVGYVPQRTEAPRLTVFDAVLLGRKPHLRWRPDAHDLGVVEAAIGHLRLEPLRLRHLDQLSGGELQKVAIARALVQEPRLLLFDEPTSALDLRNQVEILRLIGHVARQHHMAVVMTLHDLNTALRFANQLVFLKNGRIVAAAPPAEVQAETVREVYGLPVQIHQINGHPIVVPITEE</sequence>
<organism evidence="5 6">
    <name type="scientific">Humidesulfovibrio mexicanus</name>
    <dbReference type="NCBI Taxonomy" id="147047"/>
    <lineage>
        <taxon>Bacteria</taxon>
        <taxon>Pseudomonadati</taxon>
        <taxon>Thermodesulfobacteriota</taxon>
        <taxon>Desulfovibrionia</taxon>
        <taxon>Desulfovibrionales</taxon>
        <taxon>Desulfovibrionaceae</taxon>
        <taxon>Humidesulfovibrio</taxon>
    </lineage>
</organism>
<evidence type="ECO:0000256" key="1">
    <source>
        <dbReference type="ARBA" id="ARBA00022448"/>
    </source>
</evidence>
<dbReference type="OrthoDB" id="9809450at2"/>
<proteinExistence type="predicted"/>
<keyword evidence="3 5" id="KW-0067">ATP-binding</keyword>
<dbReference type="PROSITE" id="PS00211">
    <property type="entry name" value="ABC_TRANSPORTER_1"/>
    <property type="match status" value="1"/>
</dbReference>
<dbReference type="EMBL" id="FZOC01000002">
    <property type="protein sequence ID" value="SNR78071.1"/>
    <property type="molecule type" value="Genomic_DNA"/>
</dbReference>
<accession>A0A238Z559</accession>
<dbReference type="InterPro" id="IPR027417">
    <property type="entry name" value="P-loop_NTPase"/>
</dbReference>
<dbReference type="PANTHER" id="PTHR42794:SF2">
    <property type="entry name" value="ABC TRANSPORTER ATP-BINDING PROTEIN"/>
    <property type="match status" value="1"/>
</dbReference>
<evidence type="ECO:0000313" key="6">
    <source>
        <dbReference type="Proteomes" id="UP000198324"/>
    </source>
</evidence>
<dbReference type="AlphaFoldDB" id="A0A238Z559"/>
<dbReference type="SUPFAM" id="SSF52540">
    <property type="entry name" value="P-loop containing nucleoside triphosphate hydrolases"/>
    <property type="match status" value="1"/>
</dbReference>
<evidence type="ECO:0000259" key="4">
    <source>
        <dbReference type="PROSITE" id="PS50893"/>
    </source>
</evidence>
<dbReference type="InterPro" id="IPR003439">
    <property type="entry name" value="ABC_transporter-like_ATP-bd"/>
</dbReference>
<dbReference type="CDD" id="cd03214">
    <property type="entry name" value="ABC_Iron-Siderophores_B12_Hemin"/>
    <property type="match status" value="1"/>
</dbReference>
<keyword evidence="6" id="KW-1185">Reference proteome</keyword>
<dbReference type="PANTHER" id="PTHR42794">
    <property type="entry name" value="HEMIN IMPORT ATP-BINDING PROTEIN HMUV"/>
    <property type="match status" value="1"/>
</dbReference>
<dbReference type="FunFam" id="3.40.50.300:FF:000134">
    <property type="entry name" value="Iron-enterobactin ABC transporter ATP-binding protein"/>
    <property type="match status" value="1"/>
</dbReference>
<dbReference type="SMART" id="SM00382">
    <property type="entry name" value="AAA"/>
    <property type="match status" value="1"/>
</dbReference>
<dbReference type="Pfam" id="PF00005">
    <property type="entry name" value="ABC_tran"/>
    <property type="match status" value="1"/>
</dbReference>
<evidence type="ECO:0000256" key="3">
    <source>
        <dbReference type="ARBA" id="ARBA00022840"/>
    </source>
</evidence>
<reference evidence="5 6" key="1">
    <citation type="submission" date="2017-06" db="EMBL/GenBank/DDBJ databases">
        <authorList>
            <person name="Kim H.J."/>
            <person name="Triplett B.A."/>
        </authorList>
    </citation>
    <scope>NUCLEOTIDE SEQUENCE [LARGE SCALE GENOMIC DNA]</scope>
    <source>
        <strain evidence="5 6">DSM 13116</strain>
    </source>
</reference>
<dbReference type="GO" id="GO:0005524">
    <property type="term" value="F:ATP binding"/>
    <property type="evidence" value="ECO:0007669"/>
    <property type="project" value="UniProtKB-KW"/>
</dbReference>
<evidence type="ECO:0000313" key="5">
    <source>
        <dbReference type="EMBL" id="SNR78071.1"/>
    </source>
</evidence>
<dbReference type="InterPro" id="IPR003593">
    <property type="entry name" value="AAA+_ATPase"/>
</dbReference>
<name>A0A238Z559_9BACT</name>
<protein>
    <submittedName>
        <fullName evidence="5">Iron complex transport system ATP-binding protein</fullName>
    </submittedName>
</protein>
<keyword evidence="1" id="KW-0813">Transport</keyword>
<dbReference type="InterPro" id="IPR017871">
    <property type="entry name" value="ABC_transporter-like_CS"/>
</dbReference>